<proteinExistence type="predicted"/>
<keyword evidence="1" id="KW-0812">Transmembrane</keyword>
<sequence>MTTECTYAYIPPSNVSEQILPFFTCYQICFSLFKISFLVYACRCVVSVNLKQPICNKSTDITVTPPLQIGSTTAVVE</sequence>
<protein>
    <submittedName>
        <fullName evidence="2">Uncharacterized protein</fullName>
    </submittedName>
</protein>
<accession>A0A0L8FFU0</accession>
<keyword evidence="1" id="KW-0472">Membrane</keyword>
<evidence type="ECO:0000256" key="1">
    <source>
        <dbReference type="SAM" id="Phobius"/>
    </source>
</evidence>
<reference evidence="2" key="1">
    <citation type="submission" date="2015-07" db="EMBL/GenBank/DDBJ databases">
        <title>MeaNS - Measles Nucleotide Surveillance Program.</title>
        <authorList>
            <person name="Tran T."/>
            <person name="Druce J."/>
        </authorList>
    </citation>
    <scope>NUCLEOTIDE SEQUENCE</scope>
    <source>
        <strain evidence="2">UCB-OBI-ISO-001</strain>
        <tissue evidence="2">Gonad</tissue>
    </source>
</reference>
<dbReference type="EMBL" id="KQ433192">
    <property type="protein sequence ID" value="KOF62509.1"/>
    <property type="molecule type" value="Genomic_DNA"/>
</dbReference>
<evidence type="ECO:0000313" key="2">
    <source>
        <dbReference type="EMBL" id="KOF62509.1"/>
    </source>
</evidence>
<organism evidence="2">
    <name type="scientific">Octopus bimaculoides</name>
    <name type="common">California two-spotted octopus</name>
    <dbReference type="NCBI Taxonomy" id="37653"/>
    <lineage>
        <taxon>Eukaryota</taxon>
        <taxon>Metazoa</taxon>
        <taxon>Spiralia</taxon>
        <taxon>Lophotrochozoa</taxon>
        <taxon>Mollusca</taxon>
        <taxon>Cephalopoda</taxon>
        <taxon>Coleoidea</taxon>
        <taxon>Octopodiformes</taxon>
        <taxon>Octopoda</taxon>
        <taxon>Incirrata</taxon>
        <taxon>Octopodidae</taxon>
        <taxon>Octopus</taxon>
    </lineage>
</organism>
<keyword evidence="1" id="KW-1133">Transmembrane helix</keyword>
<name>A0A0L8FFU0_OCTBM</name>
<feature type="transmembrane region" description="Helical" evidence="1">
    <location>
        <begin position="19"/>
        <end position="42"/>
    </location>
</feature>
<dbReference type="AlphaFoldDB" id="A0A0L8FFU0"/>
<gene>
    <name evidence="2" type="ORF">OCBIM_22023034mg</name>
</gene>